<dbReference type="EC" id="1.3.1.104" evidence="9"/>
<comment type="catalytic activity">
    <reaction evidence="10">
        <text>a 2,3-saturated acyl-[ACP] + NADP(+) = a (2E)-enoyl-[ACP] + NADPH + H(+)</text>
        <dbReference type="Rhea" id="RHEA:22564"/>
        <dbReference type="Rhea" id="RHEA-COMP:9925"/>
        <dbReference type="Rhea" id="RHEA-COMP:9926"/>
        <dbReference type="ChEBI" id="CHEBI:15378"/>
        <dbReference type="ChEBI" id="CHEBI:57783"/>
        <dbReference type="ChEBI" id="CHEBI:58349"/>
        <dbReference type="ChEBI" id="CHEBI:78784"/>
        <dbReference type="ChEBI" id="CHEBI:78785"/>
        <dbReference type="EC" id="1.3.1.104"/>
    </reaction>
</comment>
<keyword evidence="13" id="KW-1185">Reference proteome</keyword>
<dbReference type="SMART" id="SM00829">
    <property type="entry name" value="PKS_ER"/>
    <property type="match status" value="1"/>
</dbReference>
<keyword evidence="8" id="KW-0275">Fatty acid biosynthesis</keyword>
<dbReference type="AlphaFoldDB" id="A0A1G8NTK1"/>
<dbReference type="GO" id="GO:0006633">
    <property type="term" value="P:fatty acid biosynthetic process"/>
    <property type="evidence" value="ECO:0007669"/>
    <property type="project" value="UniProtKB-KW"/>
</dbReference>
<dbReference type="Proteomes" id="UP000199705">
    <property type="component" value="Unassembled WGS sequence"/>
</dbReference>
<dbReference type="SUPFAM" id="SSF51735">
    <property type="entry name" value="NAD(P)-binding Rossmann-fold domains"/>
    <property type="match status" value="1"/>
</dbReference>
<evidence type="ECO:0000256" key="8">
    <source>
        <dbReference type="ARBA" id="ARBA00023160"/>
    </source>
</evidence>
<keyword evidence="3" id="KW-0276">Fatty acid metabolism</keyword>
<keyword evidence="6" id="KW-0560">Oxidoreductase</keyword>
<feature type="domain" description="Enoyl reductase (ER)" evidence="11">
    <location>
        <begin position="27"/>
        <end position="333"/>
    </location>
</feature>
<protein>
    <recommendedName>
        <fullName evidence="9">enoyl-[acyl-carrier-protein] reductase</fullName>
        <ecNumber evidence="9">1.3.1.104</ecNumber>
    </recommendedName>
</protein>
<evidence type="ECO:0000256" key="3">
    <source>
        <dbReference type="ARBA" id="ARBA00022832"/>
    </source>
</evidence>
<keyword evidence="5" id="KW-0809">Transit peptide</keyword>
<evidence type="ECO:0000256" key="2">
    <source>
        <dbReference type="ARBA" id="ARBA00022516"/>
    </source>
</evidence>
<keyword evidence="4" id="KW-0521">NADP</keyword>
<dbReference type="InterPro" id="IPR051034">
    <property type="entry name" value="Mito_Enoyl-ACP_Reductase"/>
</dbReference>
<evidence type="ECO:0000256" key="1">
    <source>
        <dbReference type="ARBA" id="ARBA00010371"/>
    </source>
</evidence>
<sequence>MLTSFKTFIAEICISTMKALVFEQAGNAADVIQLKHLAYPKPASGQLLIRVKACPVHPADLLFIAGKYRYQPVLPQIAGLEGAGYVEEAGHDSIIPKGSLVAFSKIGAWAQYVVVDEQDVVLLPDTFPLAKAAQLLLNSYTAYGLIQEAQVKSGDWLLLTAGHSTVSRIVIQLAAEKGICVIATVRDEAQKQELLALKAEEVIVPEPGTLKQVIDEITKGKGIKAALDAVGGELATEIISSLSPGGHLIVYGLLDPQPAAYLNAEVVFKNLVIKGFGVRGYVAGLSLEEKTQMISHLVHSIGRAEFQLSPSATYTVDEFAQAFAYDKGGKVLLAF</sequence>
<accession>A0A1G8NTK1</accession>
<dbReference type="InterPro" id="IPR036291">
    <property type="entry name" value="NAD(P)-bd_dom_sf"/>
</dbReference>
<dbReference type="Gene3D" id="3.40.50.720">
    <property type="entry name" value="NAD(P)-binding Rossmann-like Domain"/>
    <property type="match status" value="1"/>
</dbReference>
<reference evidence="13" key="1">
    <citation type="submission" date="2016-10" db="EMBL/GenBank/DDBJ databases">
        <authorList>
            <person name="Varghese N."/>
            <person name="Submissions S."/>
        </authorList>
    </citation>
    <scope>NUCLEOTIDE SEQUENCE [LARGE SCALE GENOMIC DNA]</scope>
    <source>
        <strain evidence="13">Gh-67</strain>
    </source>
</reference>
<dbReference type="RefSeq" id="WP_091176534.1">
    <property type="nucleotide sequence ID" value="NZ_FNCG01000036.1"/>
</dbReference>
<evidence type="ECO:0000313" key="13">
    <source>
        <dbReference type="Proteomes" id="UP000199705"/>
    </source>
</evidence>
<dbReference type="PANTHER" id="PTHR43981">
    <property type="entry name" value="ENOYL-[ACYL-CARRIER-PROTEIN] REDUCTASE, MITOCHONDRIAL"/>
    <property type="match status" value="1"/>
</dbReference>
<evidence type="ECO:0000256" key="5">
    <source>
        <dbReference type="ARBA" id="ARBA00022946"/>
    </source>
</evidence>
<evidence type="ECO:0000313" key="12">
    <source>
        <dbReference type="EMBL" id="SDI83498.1"/>
    </source>
</evidence>
<dbReference type="InterPro" id="IPR013149">
    <property type="entry name" value="ADH-like_C"/>
</dbReference>
<evidence type="ECO:0000259" key="11">
    <source>
        <dbReference type="SMART" id="SM00829"/>
    </source>
</evidence>
<comment type="similarity">
    <text evidence="1">Belongs to the zinc-containing alcohol dehydrogenase family. Quinone oxidoreductase subfamily.</text>
</comment>
<dbReference type="GO" id="GO:0141148">
    <property type="term" value="F:enoyl-[acyl-carrier-protein] reductase (NADPH) activity"/>
    <property type="evidence" value="ECO:0007669"/>
    <property type="project" value="UniProtKB-EC"/>
</dbReference>
<dbReference type="PANTHER" id="PTHR43981:SF2">
    <property type="entry name" value="ENOYL-[ACYL-CARRIER-PROTEIN] REDUCTASE, MITOCHONDRIAL"/>
    <property type="match status" value="1"/>
</dbReference>
<name>A0A1G8NTK1_9SPHI</name>
<dbReference type="STRING" id="551996.SAMN05192573_13611"/>
<dbReference type="EMBL" id="FNCG01000036">
    <property type="protein sequence ID" value="SDI83498.1"/>
    <property type="molecule type" value="Genomic_DNA"/>
</dbReference>
<dbReference type="SUPFAM" id="SSF50129">
    <property type="entry name" value="GroES-like"/>
    <property type="match status" value="1"/>
</dbReference>
<gene>
    <name evidence="12" type="ORF">SAMN05192573_13611</name>
</gene>
<evidence type="ECO:0000256" key="6">
    <source>
        <dbReference type="ARBA" id="ARBA00023002"/>
    </source>
</evidence>
<dbReference type="CDD" id="cd05282">
    <property type="entry name" value="ETR_like"/>
    <property type="match status" value="1"/>
</dbReference>
<evidence type="ECO:0000256" key="7">
    <source>
        <dbReference type="ARBA" id="ARBA00023098"/>
    </source>
</evidence>
<dbReference type="Gene3D" id="3.90.180.10">
    <property type="entry name" value="Medium-chain alcohol dehydrogenases, catalytic domain"/>
    <property type="match status" value="1"/>
</dbReference>
<dbReference type="InterPro" id="IPR013154">
    <property type="entry name" value="ADH-like_N"/>
</dbReference>
<evidence type="ECO:0000256" key="4">
    <source>
        <dbReference type="ARBA" id="ARBA00022857"/>
    </source>
</evidence>
<dbReference type="Pfam" id="PF08240">
    <property type="entry name" value="ADH_N"/>
    <property type="match status" value="1"/>
</dbReference>
<keyword evidence="7" id="KW-0443">Lipid metabolism</keyword>
<dbReference type="InterPro" id="IPR011032">
    <property type="entry name" value="GroES-like_sf"/>
</dbReference>
<organism evidence="12 13">
    <name type="scientific">Mucilaginibacter gossypii</name>
    <dbReference type="NCBI Taxonomy" id="551996"/>
    <lineage>
        <taxon>Bacteria</taxon>
        <taxon>Pseudomonadati</taxon>
        <taxon>Bacteroidota</taxon>
        <taxon>Sphingobacteriia</taxon>
        <taxon>Sphingobacteriales</taxon>
        <taxon>Sphingobacteriaceae</taxon>
        <taxon>Mucilaginibacter</taxon>
    </lineage>
</organism>
<dbReference type="InterPro" id="IPR020843">
    <property type="entry name" value="ER"/>
</dbReference>
<keyword evidence="2" id="KW-0444">Lipid biosynthesis</keyword>
<dbReference type="Pfam" id="PF00107">
    <property type="entry name" value="ADH_zinc_N"/>
    <property type="match status" value="1"/>
</dbReference>
<evidence type="ECO:0000256" key="10">
    <source>
        <dbReference type="ARBA" id="ARBA00048843"/>
    </source>
</evidence>
<evidence type="ECO:0000256" key="9">
    <source>
        <dbReference type="ARBA" id="ARBA00038963"/>
    </source>
</evidence>
<proteinExistence type="inferred from homology"/>